<evidence type="ECO:0008006" key="4">
    <source>
        <dbReference type="Google" id="ProtNLM"/>
    </source>
</evidence>
<protein>
    <recommendedName>
        <fullName evidence="4">Fibrobacter succinogenes major paralogous domain-containing protein</fullName>
    </recommendedName>
</protein>
<reference evidence="2 3" key="1">
    <citation type="submission" date="2018-12" db="EMBL/GenBank/DDBJ databases">
        <title>Genome sequencing of Prevotella sp. KCOM 3155 (= JS262).</title>
        <authorList>
            <person name="Kook J.-K."/>
            <person name="Park S.-N."/>
            <person name="Lim Y.K."/>
        </authorList>
    </citation>
    <scope>NUCLEOTIDE SEQUENCE [LARGE SCALE GENOMIC DNA]</scope>
    <source>
        <strain evidence="2 3">KCOM 3155</strain>
    </source>
</reference>
<feature type="transmembrane region" description="Helical" evidence="1">
    <location>
        <begin position="12"/>
        <end position="30"/>
    </location>
</feature>
<dbReference type="RefSeq" id="WP_126678810.1">
    <property type="nucleotide sequence ID" value="NZ_RYYU01000001.1"/>
</dbReference>
<sequence>MEIKKFRKQHPAYKMFAIATVMIMGVTFIACSSDDDDSKPIHDAVKYVDLGLPSGLKWATCNLGATKPEEYGDYYAWGETKTKATYEWGNYEWMQQGKSEWKYITKYTIADSWIEGIWYNGMKFIGDGKSVLEPGDDVATAKLGSQWRMPTIANIRELIDNCTWEWTEVNGVKGCKGTGPNGKSIFLPAAGFRTGSKLLSKGNSGSFWSSELSAYSRSAYNFEFLVNESPTMPHCIRMLGFSVRPVRK</sequence>
<keyword evidence="3" id="KW-1185">Reference proteome</keyword>
<accession>A0A3S0PCT6</accession>
<dbReference type="AlphaFoldDB" id="A0A3S0PCT6"/>
<evidence type="ECO:0000313" key="2">
    <source>
        <dbReference type="EMBL" id="RUL59704.1"/>
    </source>
</evidence>
<keyword evidence="1" id="KW-1133">Transmembrane helix</keyword>
<name>A0A3S0PCT6_9BACT</name>
<dbReference type="PROSITE" id="PS51257">
    <property type="entry name" value="PROKAR_LIPOPROTEIN"/>
    <property type="match status" value="1"/>
</dbReference>
<comment type="caution">
    <text evidence="2">The sequence shown here is derived from an EMBL/GenBank/DDBJ whole genome shotgun (WGS) entry which is preliminary data.</text>
</comment>
<evidence type="ECO:0000256" key="1">
    <source>
        <dbReference type="SAM" id="Phobius"/>
    </source>
</evidence>
<proteinExistence type="predicted"/>
<gene>
    <name evidence="2" type="ORF">EHV08_08000</name>
</gene>
<keyword evidence="1" id="KW-0812">Transmembrane</keyword>
<dbReference type="OrthoDB" id="1048052at2"/>
<organism evidence="2 3">
    <name type="scientific">Prevotella koreensis</name>
    <dbReference type="NCBI Taxonomy" id="2490854"/>
    <lineage>
        <taxon>Bacteria</taxon>
        <taxon>Pseudomonadati</taxon>
        <taxon>Bacteroidota</taxon>
        <taxon>Bacteroidia</taxon>
        <taxon>Bacteroidales</taxon>
        <taxon>Prevotellaceae</taxon>
        <taxon>Prevotella</taxon>
    </lineage>
</organism>
<keyword evidence="1" id="KW-0472">Membrane</keyword>
<dbReference type="Proteomes" id="UP000278983">
    <property type="component" value="Unassembled WGS sequence"/>
</dbReference>
<dbReference type="EMBL" id="RYYU01000001">
    <property type="protein sequence ID" value="RUL59704.1"/>
    <property type="molecule type" value="Genomic_DNA"/>
</dbReference>
<evidence type="ECO:0000313" key="3">
    <source>
        <dbReference type="Proteomes" id="UP000278983"/>
    </source>
</evidence>